<dbReference type="Gene3D" id="3.40.50.1820">
    <property type="entry name" value="alpha/beta hydrolase"/>
    <property type="match status" value="1"/>
</dbReference>
<dbReference type="InterPro" id="IPR029058">
    <property type="entry name" value="AB_hydrolase_fold"/>
</dbReference>
<keyword evidence="4" id="KW-1185">Reference proteome</keyword>
<dbReference type="GO" id="GO:0016787">
    <property type="term" value="F:hydrolase activity"/>
    <property type="evidence" value="ECO:0007669"/>
    <property type="project" value="UniProtKB-KW"/>
</dbReference>
<dbReference type="InterPro" id="IPR050300">
    <property type="entry name" value="GDXG_lipolytic_enzyme"/>
</dbReference>
<dbReference type="InterPro" id="IPR049492">
    <property type="entry name" value="BD-FAE-like_dom"/>
</dbReference>
<dbReference type="Proteomes" id="UP000461730">
    <property type="component" value="Unassembled WGS sequence"/>
</dbReference>
<comment type="caution">
    <text evidence="3">The sequence shown here is derived from an EMBL/GenBank/DDBJ whole genome shotgun (WGS) entry which is preliminary data.</text>
</comment>
<dbReference type="RefSeq" id="WP_157309391.1">
    <property type="nucleotide sequence ID" value="NZ_WRXN01000017.1"/>
</dbReference>
<dbReference type="PANTHER" id="PTHR48081">
    <property type="entry name" value="AB HYDROLASE SUPERFAMILY PROTEIN C4A8.06C"/>
    <property type="match status" value="1"/>
</dbReference>
<accession>A0A7K1UC62</accession>
<feature type="domain" description="BD-FAE-like" evidence="2">
    <location>
        <begin position="78"/>
        <end position="272"/>
    </location>
</feature>
<name>A0A7K1UC62_9BACT</name>
<evidence type="ECO:0000313" key="4">
    <source>
        <dbReference type="Proteomes" id="UP000461730"/>
    </source>
</evidence>
<dbReference type="Pfam" id="PF20434">
    <property type="entry name" value="BD-FAE"/>
    <property type="match status" value="1"/>
</dbReference>
<evidence type="ECO:0000313" key="3">
    <source>
        <dbReference type="EMBL" id="MVT11974.1"/>
    </source>
</evidence>
<proteinExistence type="predicted"/>
<keyword evidence="1 3" id="KW-0378">Hydrolase</keyword>
<sequence>MHTPSSLNSQTPLFLLLVLLFFLQGTGCSKDGLRRAEHGGDTTIPGGPTDTIPDDTAKPLAALEFLNEHYGTDSQQVMDIYLPAGRSKEITQIMVFIHGGGWMGSDKSDYTENINDMKNRDARYAYVNLNYRLVKDGKNQFPAAEEDIKAALEHVWALTDSFHISPLTAVIGVSAGAHLTALEAFKHNTKGYIRSVVCISGVYDMKRFHDEGSAGVAPLAVLVLGGTPEGKPELYYSSSPVNYVTEKGPSTLLMHGTEDTLARYNQALAMDSLLKKAGVVHEMYSYNGGHSIPAELLNEAADRMFTFVARYTK</sequence>
<evidence type="ECO:0000256" key="1">
    <source>
        <dbReference type="ARBA" id="ARBA00022801"/>
    </source>
</evidence>
<dbReference type="AlphaFoldDB" id="A0A7K1UC62"/>
<dbReference type="SUPFAM" id="SSF53474">
    <property type="entry name" value="alpha/beta-Hydrolases"/>
    <property type="match status" value="1"/>
</dbReference>
<dbReference type="PANTHER" id="PTHR48081:SF33">
    <property type="entry name" value="KYNURENINE FORMAMIDASE"/>
    <property type="match status" value="1"/>
</dbReference>
<reference evidence="3 4" key="1">
    <citation type="submission" date="2019-12" db="EMBL/GenBank/DDBJ databases">
        <title>Chitinophaga sp. strain ysch24 (GDMCC 1.1355), whole genome shotgun sequence.</title>
        <authorList>
            <person name="Zhang X."/>
        </authorList>
    </citation>
    <scope>NUCLEOTIDE SEQUENCE [LARGE SCALE GENOMIC DNA]</scope>
    <source>
        <strain evidence="4">ysch24</strain>
    </source>
</reference>
<organism evidence="3 4">
    <name type="scientific">Chitinophaga tropicalis</name>
    <dbReference type="NCBI Taxonomy" id="2683588"/>
    <lineage>
        <taxon>Bacteria</taxon>
        <taxon>Pseudomonadati</taxon>
        <taxon>Bacteroidota</taxon>
        <taxon>Chitinophagia</taxon>
        <taxon>Chitinophagales</taxon>
        <taxon>Chitinophagaceae</taxon>
        <taxon>Chitinophaga</taxon>
    </lineage>
</organism>
<evidence type="ECO:0000259" key="2">
    <source>
        <dbReference type="Pfam" id="PF20434"/>
    </source>
</evidence>
<dbReference type="EMBL" id="WRXN01000017">
    <property type="protein sequence ID" value="MVT11974.1"/>
    <property type="molecule type" value="Genomic_DNA"/>
</dbReference>
<gene>
    <name evidence="3" type="ORF">GO493_27185</name>
</gene>
<protein>
    <submittedName>
        <fullName evidence="3">Alpha/beta hydrolase fold domain-containing protein</fullName>
    </submittedName>
</protein>